<dbReference type="InterPro" id="IPR013237">
    <property type="entry name" value="Phage_T7_Gp4_N"/>
</dbReference>
<dbReference type="GO" id="GO:0006260">
    <property type="term" value="P:DNA replication"/>
    <property type="evidence" value="ECO:0007669"/>
    <property type="project" value="InterPro"/>
</dbReference>
<dbReference type="Pfam" id="PF08273">
    <property type="entry name" value="Zn_Ribbon_Prim"/>
    <property type="match status" value="1"/>
</dbReference>
<organism evidence="2 3">
    <name type="scientific">Brenneria salicis ATCC 15712 = DSM 30166</name>
    <dbReference type="NCBI Taxonomy" id="714314"/>
    <lineage>
        <taxon>Bacteria</taxon>
        <taxon>Pseudomonadati</taxon>
        <taxon>Pseudomonadota</taxon>
        <taxon>Gammaproteobacteria</taxon>
        <taxon>Enterobacterales</taxon>
        <taxon>Pectobacteriaceae</taxon>
        <taxon>Brenneria</taxon>
    </lineage>
</organism>
<evidence type="ECO:0000259" key="1">
    <source>
        <dbReference type="SMART" id="SM00778"/>
    </source>
</evidence>
<keyword evidence="2" id="KW-0347">Helicase</keyword>
<sequence>MSKTFIQNVRAKANGHWEKILQQLGIPTNRQESECPNCGGNTRYRFDDKEGRGTYFCSHCGAGTGLDLVMKVNKCGARQAAEQVAEILALPLPVVTPASEKPDNRTITERVNSLVAKAVSGQSDYLLNKGLQRPSLLLDDGSPPCQDRWHSLLKI</sequence>
<dbReference type="EMBL" id="QNRY01000039">
    <property type="protein sequence ID" value="RBP59487.1"/>
    <property type="molecule type" value="Genomic_DNA"/>
</dbReference>
<feature type="domain" description="DNA primase/helicase Gp4 N-terminal Bacteriophage T7-like" evidence="1">
    <location>
        <begin position="30"/>
        <end position="66"/>
    </location>
</feature>
<name>A0A366I1E1_9GAMM</name>
<keyword evidence="2" id="KW-0547">Nucleotide-binding</keyword>
<dbReference type="Gene3D" id="3.90.580.10">
    <property type="entry name" value="Zinc finger, CHC2-type domain"/>
    <property type="match status" value="1"/>
</dbReference>
<evidence type="ECO:0000313" key="3">
    <source>
        <dbReference type="Proteomes" id="UP000253046"/>
    </source>
</evidence>
<gene>
    <name evidence="2" type="ORF">DES54_13935</name>
</gene>
<dbReference type="GO" id="GO:0003677">
    <property type="term" value="F:DNA binding"/>
    <property type="evidence" value="ECO:0007669"/>
    <property type="project" value="InterPro"/>
</dbReference>
<dbReference type="Proteomes" id="UP000253046">
    <property type="component" value="Unassembled WGS sequence"/>
</dbReference>
<keyword evidence="2" id="KW-0378">Hydrolase</keyword>
<dbReference type="InterPro" id="IPR036977">
    <property type="entry name" value="DNA_primase_Znf_CHC2"/>
</dbReference>
<accession>A0A366I1E1</accession>
<dbReference type="GO" id="GO:0004386">
    <property type="term" value="F:helicase activity"/>
    <property type="evidence" value="ECO:0007669"/>
    <property type="project" value="UniProtKB-KW"/>
</dbReference>
<keyword evidence="3" id="KW-1185">Reference proteome</keyword>
<keyword evidence="2" id="KW-0067">ATP-binding</keyword>
<reference evidence="2 3" key="1">
    <citation type="submission" date="2018-06" db="EMBL/GenBank/DDBJ databases">
        <title>Genomic Encyclopedia of Type Strains, Phase IV (KMG-IV): sequencing the most valuable type-strain genomes for metagenomic binning, comparative biology and taxonomic classification.</title>
        <authorList>
            <person name="Goeker M."/>
        </authorList>
    </citation>
    <scope>NUCLEOTIDE SEQUENCE [LARGE SCALE GENOMIC DNA]</scope>
    <source>
        <strain evidence="2 3">DSM 30166</strain>
    </source>
</reference>
<dbReference type="SMART" id="SM00778">
    <property type="entry name" value="Prim_Zn_Ribbon"/>
    <property type="match status" value="1"/>
</dbReference>
<dbReference type="SUPFAM" id="SSF57783">
    <property type="entry name" value="Zinc beta-ribbon"/>
    <property type="match status" value="1"/>
</dbReference>
<proteinExistence type="predicted"/>
<dbReference type="GO" id="GO:0008270">
    <property type="term" value="F:zinc ion binding"/>
    <property type="evidence" value="ECO:0007669"/>
    <property type="project" value="InterPro"/>
</dbReference>
<dbReference type="RefSeq" id="WP_240635023.1">
    <property type="nucleotide sequence ID" value="NZ_AGJP01000001.1"/>
</dbReference>
<comment type="caution">
    <text evidence="2">The sequence shown here is derived from an EMBL/GenBank/DDBJ whole genome shotgun (WGS) entry which is preliminary data.</text>
</comment>
<dbReference type="AlphaFoldDB" id="A0A366I1E1"/>
<protein>
    <submittedName>
        <fullName evidence="2">Primase-helicase-like zinc-binding protein</fullName>
    </submittedName>
</protein>
<evidence type="ECO:0000313" key="2">
    <source>
        <dbReference type="EMBL" id="RBP59487.1"/>
    </source>
</evidence>